<accession>A0ABQ4FNC5</accession>
<protein>
    <recommendedName>
        <fullName evidence="4">EcsC family protein</fullName>
    </recommendedName>
</protein>
<organism evidence="2 3">
    <name type="scientific">Microbispora amethystogenes</name>
    <dbReference type="NCBI Taxonomy" id="1427754"/>
    <lineage>
        <taxon>Bacteria</taxon>
        <taxon>Bacillati</taxon>
        <taxon>Actinomycetota</taxon>
        <taxon>Actinomycetes</taxon>
        <taxon>Streptosporangiales</taxon>
        <taxon>Streptosporangiaceae</taxon>
        <taxon>Microbispora</taxon>
    </lineage>
</organism>
<keyword evidence="3" id="KW-1185">Reference proteome</keyword>
<name>A0ABQ4FNC5_9ACTN</name>
<reference evidence="2 3" key="1">
    <citation type="submission" date="2021-01" db="EMBL/GenBank/DDBJ databases">
        <title>Whole genome shotgun sequence of Microbispora amethystogenes NBRC 101907.</title>
        <authorList>
            <person name="Komaki H."/>
            <person name="Tamura T."/>
        </authorList>
    </citation>
    <scope>NUCLEOTIDE SEQUENCE [LARGE SCALE GENOMIC DNA]</scope>
    <source>
        <strain evidence="2 3">NBRC 101907</strain>
    </source>
</reference>
<gene>
    <name evidence="2" type="ORF">Mam01_64220</name>
</gene>
<feature type="region of interest" description="Disordered" evidence="1">
    <location>
        <begin position="1"/>
        <end position="28"/>
    </location>
</feature>
<evidence type="ECO:0000313" key="2">
    <source>
        <dbReference type="EMBL" id="GIH36258.1"/>
    </source>
</evidence>
<dbReference type="EMBL" id="BOOB01000057">
    <property type="protein sequence ID" value="GIH36258.1"/>
    <property type="molecule type" value="Genomic_DNA"/>
</dbReference>
<evidence type="ECO:0000256" key="1">
    <source>
        <dbReference type="SAM" id="MobiDB-lite"/>
    </source>
</evidence>
<comment type="caution">
    <text evidence="2">The sequence shown here is derived from an EMBL/GenBank/DDBJ whole genome shotgun (WGS) entry which is preliminary data.</text>
</comment>
<evidence type="ECO:0008006" key="4">
    <source>
        <dbReference type="Google" id="ProtNLM"/>
    </source>
</evidence>
<evidence type="ECO:0000313" key="3">
    <source>
        <dbReference type="Proteomes" id="UP000651728"/>
    </source>
</evidence>
<dbReference type="Proteomes" id="UP000651728">
    <property type="component" value="Unassembled WGS sequence"/>
</dbReference>
<sequence length="242" mass="25331">MSEQQTDPLSDAEHSTESATADPTPLERLGSKAKEVIDKILNVGVDGGGPWKGSIQVAEEHLTKHGDAEKAIQRLIATHVRITSSTGFLTGLGGLITLPVTMPADLTALWLTQARLSGAIAHLRGYDLRSEEVRSVVLISLIGSSAAEALSQAGVQIGTKSAISAIKQVPGRVLIQINKTVGFRLITKAGTKGIVNLTKLAPVVGGVIGGGINFTSTRAVGAWAKKNFPATDDGSRRRTHCS</sequence>
<dbReference type="RefSeq" id="WP_204288892.1">
    <property type="nucleotide sequence ID" value="NZ_BAABEJ010000021.1"/>
</dbReference>
<proteinExistence type="predicted"/>